<dbReference type="Pfam" id="PF13599">
    <property type="entry name" value="Pentapeptide_4"/>
    <property type="match status" value="1"/>
</dbReference>
<keyword evidence="1" id="KW-1133">Transmembrane helix</keyword>
<keyword evidence="1" id="KW-0472">Membrane</keyword>
<evidence type="ECO:0000313" key="2">
    <source>
        <dbReference type="EMBL" id="RUM95221.1"/>
    </source>
</evidence>
<feature type="transmembrane region" description="Helical" evidence="1">
    <location>
        <begin position="263"/>
        <end position="286"/>
    </location>
</feature>
<organism evidence="2 3">
    <name type="scientific">Borborobacter arsenicus</name>
    <dbReference type="NCBI Taxonomy" id="1851146"/>
    <lineage>
        <taxon>Bacteria</taxon>
        <taxon>Pseudomonadati</taxon>
        <taxon>Pseudomonadota</taxon>
        <taxon>Alphaproteobacteria</taxon>
        <taxon>Hyphomicrobiales</taxon>
        <taxon>Phyllobacteriaceae</taxon>
        <taxon>Borborobacter</taxon>
    </lineage>
</organism>
<accession>A0A432UZA7</accession>
<dbReference type="EMBL" id="RKST01000060">
    <property type="protein sequence ID" value="RUM95221.1"/>
    <property type="molecule type" value="Genomic_DNA"/>
</dbReference>
<dbReference type="PANTHER" id="PTHR14136:SF17">
    <property type="entry name" value="BTB_POZ DOMAIN-CONTAINING PROTEIN KCTD9"/>
    <property type="match status" value="1"/>
</dbReference>
<dbReference type="InterPro" id="IPR051082">
    <property type="entry name" value="Pentapeptide-BTB/POZ_domain"/>
</dbReference>
<protein>
    <recommendedName>
        <fullName evidence="4">Pentapeptide repeat-containing protein</fullName>
    </recommendedName>
</protein>
<evidence type="ECO:0008006" key="4">
    <source>
        <dbReference type="Google" id="ProtNLM"/>
    </source>
</evidence>
<dbReference type="OrthoDB" id="5290767at2"/>
<evidence type="ECO:0000313" key="3">
    <source>
        <dbReference type="Proteomes" id="UP000281647"/>
    </source>
</evidence>
<sequence length="292" mass="33593">MTQNTLPVPPEAPADVAEYKPAQFEHVKLTGSGPKNFKHAFLTDVSGKSVEFEGIDFSYCTFTRGYFHKARFRECKFTGSRFTDCNFRGASFTDCDFRYADFTGTRIDTTEILKSLPDEPNIRRELLQILRKNALSLGDVGSSRQFVIAEIAAKRDHLRRAWRRDEKYYRNKYSGFWKHLGVGLKRVGFWADSFFWGHGERLWKIAISASALLVLAATLSTMLWAGSQNDPTISSVSAEFIRYVTYYFALFLDVPYPNPFSQWFWMDASIILARYIAFGVLVAGLFRWLSHR</sequence>
<dbReference type="RefSeq" id="WP_128628802.1">
    <property type="nucleotide sequence ID" value="NZ_RKST01000060.1"/>
</dbReference>
<keyword evidence="1" id="KW-0812">Transmembrane</keyword>
<reference evidence="2 3" key="1">
    <citation type="submission" date="2018-11" db="EMBL/GenBank/DDBJ databases">
        <title>Pseudaminobacter arsenicus sp. nov., an arsenic-resistant bacterium isolated from arsenic-rich aquifers.</title>
        <authorList>
            <person name="Mu Y."/>
        </authorList>
    </citation>
    <scope>NUCLEOTIDE SEQUENCE [LARGE SCALE GENOMIC DNA]</scope>
    <source>
        <strain evidence="2 3">CB3</strain>
    </source>
</reference>
<feature type="transmembrane region" description="Helical" evidence="1">
    <location>
        <begin position="205"/>
        <end position="225"/>
    </location>
</feature>
<dbReference type="Proteomes" id="UP000281647">
    <property type="component" value="Unassembled WGS sequence"/>
</dbReference>
<gene>
    <name evidence="2" type="ORF">EET67_24535</name>
</gene>
<dbReference type="PANTHER" id="PTHR14136">
    <property type="entry name" value="BTB_POZ DOMAIN-CONTAINING PROTEIN KCTD9"/>
    <property type="match status" value="1"/>
</dbReference>
<keyword evidence="3" id="KW-1185">Reference proteome</keyword>
<name>A0A432UZA7_9HYPH</name>
<proteinExistence type="predicted"/>
<comment type="caution">
    <text evidence="2">The sequence shown here is derived from an EMBL/GenBank/DDBJ whole genome shotgun (WGS) entry which is preliminary data.</text>
</comment>
<dbReference type="SUPFAM" id="SSF141571">
    <property type="entry name" value="Pentapeptide repeat-like"/>
    <property type="match status" value="1"/>
</dbReference>
<dbReference type="AlphaFoldDB" id="A0A432UZA7"/>
<evidence type="ECO:0000256" key="1">
    <source>
        <dbReference type="SAM" id="Phobius"/>
    </source>
</evidence>
<dbReference type="InterPro" id="IPR001646">
    <property type="entry name" value="5peptide_repeat"/>
</dbReference>
<dbReference type="Gene3D" id="2.160.20.80">
    <property type="entry name" value="E3 ubiquitin-protein ligase SopA"/>
    <property type="match status" value="1"/>
</dbReference>